<name>A0ABT6N479_9SPHN</name>
<sequence length="129" mass="13469">MAPDEATVIAAARACVGARFRLHGRFPANGLDCIGLAAVAYGRDRVPTGYALRGGDPARVAAGIEAAGFVPVEGAARPADLLLLLPGPHQLHLAILTDRGFIHADAGLRRVVEVPGPPPWPTLGRWRVA</sequence>
<protein>
    <submittedName>
        <fullName evidence="1">Peptidoglycan endopeptidase</fullName>
    </submittedName>
</protein>
<dbReference type="RefSeq" id="WP_281044838.1">
    <property type="nucleotide sequence ID" value="NZ_JARYGZ010000001.1"/>
</dbReference>
<evidence type="ECO:0000313" key="2">
    <source>
        <dbReference type="Proteomes" id="UP001160625"/>
    </source>
</evidence>
<reference evidence="1" key="1">
    <citation type="submission" date="2023-04" db="EMBL/GenBank/DDBJ databases">
        <title>Sphingomonas sp. MAHUQ-71 isolated from rice field.</title>
        <authorList>
            <person name="Huq M.A."/>
        </authorList>
    </citation>
    <scope>NUCLEOTIDE SEQUENCE</scope>
    <source>
        <strain evidence="1">MAHUQ-71</strain>
    </source>
</reference>
<proteinExistence type="predicted"/>
<gene>
    <name evidence="1" type="ORF">QGN17_12615</name>
</gene>
<dbReference type="SUPFAM" id="SSF54001">
    <property type="entry name" value="Cysteine proteinases"/>
    <property type="match status" value="1"/>
</dbReference>
<comment type="caution">
    <text evidence="1">The sequence shown here is derived from an EMBL/GenBank/DDBJ whole genome shotgun (WGS) entry which is preliminary data.</text>
</comment>
<organism evidence="1 2">
    <name type="scientific">Sphingomonas oryzagri</name>
    <dbReference type="NCBI Taxonomy" id="3042314"/>
    <lineage>
        <taxon>Bacteria</taxon>
        <taxon>Pseudomonadati</taxon>
        <taxon>Pseudomonadota</taxon>
        <taxon>Alphaproteobacteria</taxon>
        <taxon>Sphingomonadales</taxon>
        <taxon>Sphingomonadaceae</taxon>
        <taxon>Sphingomonas</taxon>
    </lineage>
</organism>
<evidence type="ECO:0000313" key="1">
    <source>
        <dbReference type="EMBL" id="MDH7639574.1"/>
    </source>
</evidence>
<dbReference type="InterPro" id="IPR038765">
    <property type="entry name" value="Papain-like_cys_pep_sf"/>
</dbReference>
<accession>A0ABT6N479</accession>
<dbReference type="Gene3D" id="3.90.1720.10">
    <property type="entry name" value="endopeptidase domain like (from Nostoc punctiforme)"/>
    <property type="match status" value="1"/>
</dbReference>
<dbReference type="Proteomes" id="UP001160625">
    <property type="component" value="Unassembled WGS sequence"/>
</dbReference>
<dbReference type="EMBL" id="JARYGZ010000001">
    <property type="protein sequence ID" value="MDH7639574.1"/>
    <property type="molecule type" value="Genomic_DNA"/>
</dbReference>
<keyword evidence="2" id="KW-1185">Reference proteome</keyword>